<accession>A0A6V7Q7F3</accession>
<organism evidence="1">
    <name type="scientific">Ananas comosus var. bracteatus</name>
    <name type="common">red pineapple</name>
    <dbReference type="NCBI Taxonomy" id="296719"/>
    <lineage>
        <taxon>Eukaryota</taxon>
        <taxon>Viridiplantae</taxon>
        <taxon>Streptophyta</taxon>
        <taxon>Embryophyta</taxon>
        <taxon>Tracheophyta</taxon>
        <taxon>Spermatophyta</taxon>
        <taxon>Magnoliopsida</taxon>
        <taxon>Liliopsida</taxon>
        <taxon>Poales</taxon>
        <taxon>Bromeliaceae</taxon>
        <taxon>Bromelioideae</taxon>
        <taxon>Ananas</taxon>
    </lineage>
</organism>
<dbReference type="AlphaFoldDB" id="A0A6V7Q7F3"/>
<protein>
    <submittedName>
        <fullName evidence="1">Uncharacterized protein</fullName>
    </submittedName>
</protein>
<gene>
    <name evidence="1" type="ORF">CB5_LOCUS22151</name>
</gene>
<evidence type="ECO:0000313" key="1">
    <source>
        <dbReference type="EMBL" id="CAD1838940.1"/>
    </source>
</evidence>
<sequence>MAISEPGPLAAEPNRIPFAVAFGRPSFLDRSLGAAIVSSGHWTVRVADPSPSPAPAHQPTIGATKTLISAAIECGVRRVVCTGSAAIECSATSPCPTPISMRTFWTSRGRRWR</sequence>
<dbReference type="Gene3D" id="3.40.50.720">
    <property type="entry name" value="NAD(P)-binding Rossmann-like Domain"/>
    <property type="match status" value="1"/>
</dbReference>
<proteinExistence type="predicted"/>
<reference evidence="1" key="1">
    <citation type="submission" date="2020-07" db="EMBL/GenBank/DDBJ databases">
        <authorList>
            <person name="Lin J."/>
        </authorList>
    </citation>
    <scope>NUCLEOTIDE SEQUENCE</scope>
</reference>
<name>A0A6V7Q7F3_ANACO</name>
<dbReference type="EMBL" id="LR862133">
    <property type="protein sequence ID" value="CAD1838940.1"/>
    <property type="molecule type" value="Genomic_DNA"/>
</dbReference>